<feature type="compositionally biased region" description="Basic and acidic residues" evidence="1">
    <location>
        <begin position="353"/>
        <end position="378"/>
    </location>
</feature>
<name>A0A067TZR7_GALM3</name>
<dbReference type="AlphaFoldDB" id="A0A067TZR7"/>
<sequence length="556" mass="61685">MPPAGSPYASPYSAYRERNPLPKVEDPEDDKQSTMSRASGVPRAEHALDALRLVAGNRVRHARCAPEFLEEIATRGVQDSLKQSSSRKFKIINGSEARTYFKNYILDHKQESEQPSRTDNDNDKITNEIMPSPIVFAVTVWDGRTKCVDYYMTWRGKTDNHGKAFEQRVTLLDSEFRRLAKGLDKEYKHISSLRTFGNLSRPVRKTEKKFRPSHSSHKSRGPPGILVSTPEESLPPDATQPPLPEPPVSATDSVMSLPLLNMVRNVPFSHRVPLRVTNPDRLSLISESDVAPEELKNVAPPIPDVKTKAGLSVPVVSRSSKRGREDAVHGSSASIRSTDTKSSKSSRSSRSSSRSENRDSSSPPDRHKGNRDSSRSHDHEIPEFLIVLLGDRLDTDANSWHGLERQTSIRSLPADRHSPWVGPVAHSELGYRSTPTTPNGSDDESDDEVEWKHTPVIPMKPLMEAMGIIHSSSYYHSPPVVPGGLQYQLSIANASSPAPSHSPYLYGSPRLDSTSYVPAWLPQLQMPHNSPSRPVSRAYSSASYGSPYMQSHTGPF</sequence>
<feature type="compositionally biased region" description="Basic and acidic residues" evidence="1">
    <location>
        <begin position="15"/>
        <end position="25"/>
    </location>
</feature>
<dbReference type="HOGENOM" id="CLU_455614_0_0_1"/>
<feature type="region of interest" description="Disordered" evidence="1">
    <location>
        <begin position="202"/>
        <end position="251"/>
    </location>
</feature>
<feature type="compositionally biased region" description="Basic residues" evidence="1">
    <location>
        <begin position="202"/>
        <end position="220"/>
    </location>
</feature>
<keyword evidence="3" id="KW-1185">Reference proteome</keyword>
<dbReference type="EMBL" id="KL142367">
    <property type="protein sequence ID" value="KDR85494.1"/>
    <property type="molecule type" value="Genomic_DNA"/>
</dbReference>
<feature type="compositionally biased region" description="Low complexity" evidence="1">
    <location>
        <begin position="1"/>
        <end position="14"/>
    </location>
</feature>
<organism evidence="2 3">
    <name type="scientific">Galerina marginata (strain CBS 339.88)</name>
    <dbReference type="NCBI Taxonomy" id="685588"/>
    <lineage>
        <taxon>Eukaryota</taxon>
        <taxon>Fungi</taxon>
        <taxon>Dikarya</taxon>
        <taxon>Basidiomycota</taxon>
        <taxon>Agaricomycotina</taxon>
        <taxon>Agaricomycetes</taxon>
        <taxon>Agaricomycetidae</taxon>
        <taxon>Agaricales</taxon>
        <taxon>Agaricineae</taxon>
        <taxon>Strophariaceae</taxon>
        <taxon>Galerina</taxon>
    </lineage>
</organism>
<feature type="region of interest" description="Disordered" evidence="1">
    <location>
        <begin position="1"/>
        <end position="43"/>
    </location>
</feature>
<feature type="region of interest" description="Disordered" evidence="1">
    <location>
        <begin position="300"/>
        <end position="378"/>
    </location>
</feature>
<feature type="region of interest" description="Disordered" evidence="1">
    <location>
        <begin position="426"/>
        <end position="448"/>
    </location>
</feature>
<evidence type="ECO:0000256" key="1">
    <source>
        <dbReference type="SAM" id="MobiDB-lite"/>
    </source>
</evidence>
<protein>
    <submittedName>
        <fullName evidence="2">Uncharacterized protein</fullName>
    </submittedName>
</protein>
<reference evidence="3" key="1">
    <citation type="journal article" date="2014" name="Proc. Natl. Acad. Sci. U.S.A.">
        <title>Extensive sampling of basidiomycete genomes demonstrates inadequacy of the white-rot/brown-rot paradigm for wood decay fungi.</title>
        <authorList>
            <person name="Riley R."/>
            <person name="Salamov A.A."/>
            <person name="Brown D.W."/>
            <person name="Nagy L.G."/>
            <person name="Floudas D."/>
            <person name="Held B.W."/>
            <person name="Levasseur A."/>
            <person name="Lombard V."/>
            <person name="Morin E."/>
            <person name="Otillar R."/>
            <person name="Lindquist E.A."/>
            <person name="Sun H."/>
            <person name="LaButti K.M."/>
            <person name="Schmutz J."/>
            <person name="Jabbour D."/>
            <person name="Luo H."/>
            <person name="Baker S.E."/>
            <person name="Pisabarro A.G."/>
            <person name="Walton J.D."/>
            <person name="Blanchette R.A."/>
            <person name="Henrissat B."/>
            <person name="Martin F."/>
            <person name="Cullen D."/>
            <person name="Hibbett D.S."/>
            <person name="Grigoriev I.V."/>
        </authorList>
    </citation>
    <scope>NUCLEOTIDE SEQUENCE [LARGE SCALE GENOMIC DNA]</scope>
    <source>
        <strain evidence="3">CBS 339.88</strain>
    </source>
</reference>
<dbReference type="OrthoDB" id="3048996at2759"/>
<accession>A0A067TZR7</accession>
<proteinExistence type="predicted"/>
<evidence type="ECO:0000313" key="2">
    <source>
        <dbReference type="EMBL" id="KDR85494.1"/>
    </source>
</evidence>
<evidence type="ECO:0000313" key="3">
    <source>
        <dbReference type="Proteomes" id="UP000027222"/>
    </source>
</evidence>
<gene>
    <name evidence="2" type="ORF">GALMADRAFT_364491</name>
</gene>
<feature type="compositionally biased region" description="Pro residues" evidence="1">
    <location>
        <begin position="238"/>
        <end position="247"/>
    </location>
</feature>
<dbReference type="Proteomes" id="UP000027222">
    <property type="component" value="Unassembled WGS sequence"/>
</dbReference>
<feature type="compositionally biased region" description="Low complexity" evidence="1">
    <location>
        <begin position="343"/>
        <end position="352"/>
    </location>
</feature>